<dbReference type="GO" id="GO:0046872">
    <property type="term" value="F:metal ion binding"/>
    <property type="evidence" value="ECO:0007669"/>
    <property type="project" value="UniProtKB-KW"/>
</dbReference>
<feature type="domain" description="FAD/NAD(P)-binding" evidence="11">
    <location>
        <begin position="376"/>
        <end position="639"/>
    </location>
</feature>
<dbReference type="Pfam" id="PF00724">
    <property type="entry name" value="Oxidored_FMN"/>
    <property type="match status" value="1"/>
</dbReference>
<dbReference type="Gene3D" id="3.20.20.70">
    <property type="entry name" value="Aldolase class I"/>
    <property type="match status" value="1"/>
</dbReference>
<keyword evidence="6" id="KW-0479">Metal-binding</keyword>
<dbReference type="RefSeq" id="WP_184012952.1">
    <property type="nucleotide sequence ID" value="NZ_JACIJS010000011.1"/>
</dbReference>
<dbReference type="PRINTS" id="PR00411">
    <property type="entry name" value="PNDRDTASEI"/>
</dbReference>
<dbReference type="Pfam" id="PF07992">
    <property type="entry name" value="Pyr_redox_2"/>
    <property type="match status" value="1"/>
</dbReference>
<dbReference type="Gene3D" id="3.50.50.60">
    <property type="entry name" value="FAD/NAD(P)-binding domain"/>
    <property type="match status" value="1"/>
</dbReference>
<dbReference type="GO" id="GO:0051536">
    <property type="term" value="F:iron-sulfur cluster binding"/>
    <property type="evidence" value="ECO:0007669"/>
    <property type="project" value="UniProtKB-KW"/>
</dbReference>
<dbReference type="CDD" id="cd02930">
    <property type="entry name" value="DCR_FMN"/>
    <property type="match status" value="1"/>
</dbReference>
<dbReference type="SUPFAM" id="SSF51905">
    <property type="entry name" value="FAD/NAD(P)-binding domain"/>
    <property type="match status" value="1"/>
</dbReference>
<name>A0A840WSK5_9RHOB</name>
<keyword evidence="8" id="KW-0408">Iron</keyword>
<sequence length="675" mass="71789">MTQYPNLLAPLDLGFVTLPNRALMGSMHTGLEETGDWNRVARFYAERAAGGAALIVTGGMAPNEEGAVLPGAAGLFTPKDIENHRIVTDAVHAEGGRIAMQILHAGRYAYSPKCVAPSPVKSPISPFPPTELDAAGIEKQIADIVTAAERAQEAGYDGVEIMGSEGYFLNQFLVTHTNKRTDEWGGSYANRMRLPVEVVRRARQAVGTDFIIIYRLSMIDLIPNGSTWEEVVLLAKAVEEAGATIINTGIGWHEARVPTIATSVPRAAFTWVTKRLMGEVSIPLITSNRINTAEVAENVLAEGCADMVSMARPWLADGAFMAKAKAGKADEIAPCIACNQACLDHTFSMKLTSCLVNPRACHETELNYPRTHEPKKIAIVGAGPAGLSTAITAAERGHDVTLFDGADEIGGQLNMAKQVPGKEEFWGLVDWYKRMVEVTGVTLRLGTRVGADDLTGFDEVIIATGVSPRDPGIPGQDAPHVLSYIDVLRGKAPVGKRVAVIGAGGIGFDVSEFLVHAGESPTENLAIWKEEWGVDDPANVPGGLAPEGPKPEAPARQVILMQRKAKKPGAGLGKTTGWIHRAALKMKNVEMLAGVNYEEITSDGIIVSSGEGRENPRLIPADTIVLCTGQEPERSLADALIAKGITPHVIGGADVAAELDAKRAIKQGSELAAAL</sequence>
<feature type="domain" description="NADH:flavin oxidoreductase/NADH oxidase N-terminal" evidence="10">
    <location>
        <begin position="7"/>
        <end position="330"/>
    </location>
</feature>
<evidence type="ECO:0000256" key="5">
    <source>
        <dbReference type="ARBA" id="ARBA00022643"/>
    </source>
</evidence>
<comment type="cofactor">
    <cofactor evidence="1">
        <name>FMN</name>
        <dbReference type="ChEBI" id="CHEBI:58210"/>
    </cofactor>
</comment>
<evidence type="ECO:0000256" key="3">
    <source>
        <dbReference type="ARBA" id="ARBA00011048"/>
    </source>
</evidence>
<dbReference type="EC" id="1.3.1.34" evidence="12"/>
<reference evidence="12 13" key="1">
    <citation type="submission" date="2020-08" db="EMBL/GenBank/DDBJ databases">
        <title>Genomic Encyclopedia of Type Strains, Phase IV (KMG-IV): sequencing the most valuable type-strain genomes for metagenomic binning, comparative biology and taxonomic classification.</title>
        <authorList>
            <person name="Goeker M."/>
        </authorList>
    </citation>
    <scope>NUCLEOTIDE SEQUENCE [LARGE SCALE GENOMIC DNA]</scope>
    <source>
        <strain evidence="12 13">DSM 103377</strain>
    </source>
</reference>
<dbReference type="PRINTS" id="PR00368">
    <property type="entry name" value="FADPNR"/>
</dbReference>
<evidence type="ECO:0000256" key="4">
    <source>
        <dbReference type="ARBA" id="ARBA00022630"/>
    </source>
</evidence>
<proteinExistence type="inferred from homology"/>
<dbReference type="SUPFAM" id="SSF51395">
    <property type="entry name" value="FMN-linked oxidoreductases"/>
    <property type="match status" value="1"/>
</dbReference>
<evidence type="ECO:0000256" key="1">
    <source>
        <dbReference type="ARBA" id="ARBA00001917"/>
    </source>
</evidence>
<evidence type="ECO:0000259" key="10">
    <source>
        <dbReference type="Pfam" id="PF00724"/>
    </source>
</evidence>
<evidence type="ECO:0000256" key="8">
    <source>
        <dbReference type="ARBA" id="ARBA00023004"/>
    </source>
</evidence>
<evidence type="ECO:0000256" key="6">
    <source>
        <dbReference type="ARBA" id="ARBA00022723"/>
    </source>
</evidence>
<dbReference type="GO" id="GO:0033543">
    <property type="term" value="P:fatty acid beta-oxidation, unsaturated, even number, reductase/isomerase pathway"/>
    <property type="evidence" value="ECO:0007669"/>
    <property type="project" value="TreeGrafter"/>
</dbReference>
<evidence type="ECO:0000313" key="13">
    <source>
        <dbReference type="Proteomes" id="UP000553766"/>
    </source>
</evidence>
<keyword evidence="7 12" id="KW-0560">Oxidoreductase</keyword>
<dbReference type="EMBL" id="JACIJS010000011">
    <property type="protein sequence ID" value="MBB5516993.1"/>
    <property type="molecule type" value="Genomic_DNA"/>
</dbReference>
<keyword evidence="13" id="KW-1185">Reference proteome</keyword>
<keyword evidence="4" id="KW-0285">Flavoprotein</keyword>
<dbReference type="FunFam" id="3.20.20.70:FF:000082">
    <property type="entry name" value="NADPH-dependent 2,4-dienoyl-CoA reductase"/>
    <property type="match status" value="1"/>
</dbReference>
<dbReference type="Proteomes" id="UP000553766">
    <property type="component" value="Unassembled WGS sequence"/>
</dbReference>
<accession>A0A840WSK5</accession>
<dbReference type="PANTHER" id="PTHR42917:SF2">
    <property type="entry name" value="2,4-DIENOYL-COA REDUCTASE [(2E)-ENOYL-COA-PRODUCING]"/>
    <property type="match status" value="1"/>
</dbReference>
<protein>
    <submittedName>
        <fullName evidence="12">2,4-dienoyl-CoA reductase (NADPH2)</fullName>
        <ecNumber evidence="12">1.3.1.34</ecNumber>
    </submittedName>
</protein>
<dbReference type="InterPro" id="IPR023753">
    <property type="entry name" value="FAD/NAD-binding_dom"/>
</dbReference>
<dbReference type="InterPro" id="IPR001155">
    <property type="entry name" value="OxRdtase_FMN_N"/>
</dbReference>
<comment type="similarity">
    <text evidence="3">In the N-terminal section; belongs to the NADH:flavin oxidoreductase/NADH oxidase family.</text>
</comment>
<keyword evidence="9" id="KW-0411">Iron-sulfur</keyword>
<organism evidence="12 13">
    <name type="scientific">Rubricella aquisinus</name>
    <dbReference type="NCBI Taxonomy" id="2028108"/>
    <lineage>
        <taxon>Bacteria</taxon>
        <taxon>Pseudomonadati</taxon>
        <taxon>Pseudomonadota</taxon>
        <taxon>Alphaproteobacteria</taxon>
        <taxon>Rhodobacterales</taxon>
        <taxon>Paracoccaceae</taxon>
        <taxon>Rubricella</taxon>
    </lineage>
</organism>
<comment type="cofactor">
    <cofactor evidence="2">
        <name>[4Fe-4S] cluster</name>
        <dbReference type="ChEBI" id="CHEBI:49883"/>
    </cofactor>
</comment>
<dbReference type="PANTHER" id="PTHR42917">
    <property type="entry name" value="2,4-DIENOYL-COA REDUCTASE"/>
    <property type="match status" value="1"/>
</dbReference>
<evidence type="ECO:0000256" key="7">
    <source>
        <dbReference type="ARBA" id="ARBA00023002"/>
    </source>
</evidence>
<dbReference type="AlphaFoldDB" id="A0A840WSK5"/>
<comment type="caution">
    <text evidence="12">The sequence shown here is derived from an EMBL/GenBank/DDBJ whole genome shotgun (WGS) entry which is preliminary data.</text>
</comment>
<dbReference type="InterPro" id="IPR013785">
    <property type="entry name" value="Aldolase_TIM"/>
</dbReference>
<evidence type="ECO:0000313" key="12">
    <source>
        <dbReference type="EMBL" id="MBB5516993.1"/>
    </source>
</evidence>
<dbReference type="InterPro" id="IPR051793">
    <property type="entry name" value="NADH:flavin_oxidoreductase"/>
</dbReference>
<gene>
    <name evidence="12" type="ORF">FHS89_003037</name>
</gene>
<evidence type="ECO:0000256" key="2">
    <source>
        <dbReference type="ARBA" id="ARBA00001966"/>
    </source>
</evidence>
<dbReference type="InterPro" id="IPR036188">
    <property type="entry name" value="FAD/NAD-bd_sf"/>
</dbReference>
<dbReference type="GO" id="GO:0010181">
    <property type="term" value="F:FMN binding"/>
    <property type="evidence" value="ECO:0007669"/>
    <property type="project" value="InterPro"/>
</dbReference>
<dbReference type="Gene3D" id="3.40.50.720">
    <property type="entry name" value="NAD(P)-binding Rossmann-like Domain"/>
    <property type="match status" value="1"/>
</dbReference>
<keyword evidence="5" id="KW-0288">FMN</keyword>
<evidence type="ECO:0000259" key="11">
    <source>
        <dbReference type="Pfam" id="PF07992"/>
    </source>
</evidence>
<evidence type="ECO:0000256" key="9">
    <source>
        <dbReference type="ARBA" id="ARBA00023014"/>
    </source>
</evidence>
<dbReference type="GO" id="GO:0008670">
    <property type="term" value="F:2,4-dienoyl-CoA reductase (NADPH) activity"/>
    <property type="evidence" value="ECO:0007669"/>
    <property type="project" value="UniProtKB-EC"/>
</dbReference>